<dbReference type="GO" id="GO:0003677">
    <property type="term" value="F:DNA binding"/>
    <property type="evidence" value="ECO:0007669"/>
    <property type="project" value="UniProtKB-KW"/>
</dbReference>
<feature type="domain" description="HTH lacI-type" evidence="4">
    <location>
        <begin position="17"/>
        <end position="73"/>
    </location>
</feature>
<dbReference type="RefSeq" id="WP_386377779.1">
    <property type="nucleotide sequence ID" value="NZ_JBHUCL010000059.1"/>
</dbReference>
<keyword evidence="3" id="KW-0804">Transcription</keyword>
<comment type="caution">
    <text evidence="5">The sequence shown here is derived from an EMBL/GenBank/DDBJ whole genome shotgun (WGS) entry which is preliminary data.</text>
</comment>
<dbReference type="EMBL" id="JAUSQU010000001">
    <property type="protein sequence ID" value="MDP9844866.1"/>
    <property type="molecule type" value="Genomic_DNA"/>
</dbReference>
<keyword evidence="1" id="KW-0805">Transcription regulation</keyword>
<dbReference type="SUPFAM" id="SSF47413">
    <property type="entry name" value="lambda repressor-like DNA-binding domains"/>
    <property type="match status" value="1"/>
</dbReference>
<name>A0ABT9QEV5_9ACTN</name>
<evidence type="ECO:0000313" key="5">
    <source>
        <dbReference type="EMBL" id="MDP9844866.1"/>
    </source>
</evidence>
<gene>
    <name evidence="5" type="ORF">J2853_004077</name>
</gene>
<dbReference type="Proteomes" id="UP001225356">
    <property type="component" value="Unassembled WGS sequence"/>
</dbReference>
<dbReference type="InterPro" id="IPR010982">
    <property type="entry name" value="Lambda_DNA-bd_dom_sf"/>
</dbReference>
<protein>
    <submittedName>
        <fullName evidence="5">DNA-binding LacI/PurR family transcriptional regulator</fullName>
    </submittedName>
</protein>
<dbReference type="CDD" id="cd06267">
    <property type="entry name" value="PBP1_LacI_sugar_binding-like"/>
    <property type="match status" value="1"/>
</dbReference>
<evidence type="ECO:0000256" key="3">
    <source>
        <dbReference type="ARBA" id="ARBA00023163"/>
    </source>
</evidence>
<evidence type="ECO:0000259" key="4">
    <source>
        <dbReference type="PROSITE" id="PS50932"/>
    </source>
</evidence>
<dbReference type="Gene3D" id="3.40.50.2300">
    <property type="match status" value="2"/>
</dbReference>
<dbReference type="PANTHER" id="PTHR30146:SF109">
    <property type="entry name" value="HTH-TYPE TRANSCRIPTIONAL REGULATOR GALS"/>
    <property type="match status" value="1"/>
</dbReference>
<evidence type="ECO:0000256" key="1">
    <source>
        <dbReference type="ARBA" id="ARBA00023015"/>
    </source>
</evidence>
<reference evidence="5 6" key="1">
    <citation type="submission" date="2023-07" db="EMBL/GenBank/DDBJ databases">
        <title>Sequencing the genomes of 1000 actinobacteria strains.</title>
        <authorList>
            <person name="Klenk H.-P."/>
        </authorList>
    </citation>
    <scope>NUCLEOTIDE SEQUENCE [LARGE SCALE GENOMIC DNA]</scope>
    <source>
        <strain evidence="5 6">DSM 46740</strain>
    </source>
</reference>
<accession>A0ABT9QEV5</accession>
<dbReference type="PROSITE" id="PS50932">
    <property type="entry name" value="HTH_LACI_2"/>
    <property type="match status" value="1"/>
</dbReference>
<dbReference type="InterPro" id="IPR000843">
    <property type="entry name" value="HTH_LacI"/>
</dbReference>
<keyword evidence="6" id="KW-1185">Reference proteome</keyword>
<evidence type="ECO:0000313" key="6">
    <source>
        <dbReference type="Proteomes" id="UP001225356"/>
    </source>
</evidence>
<dbReference type="CDD" id="cd01392">
    <property type="entry name" value="HTH_LacI"/>
    <property type="match status" value="1"/>
</dbReference>
<keyword evidence="2 5" id="KW-0238">DNA-binding</keyword>
<dbReference type="Pfam" id="PF13377">
    <property type="entry name" value="Peripla_BP_3"/>
    <property type="match status" value="1"/>
</dbReference>
<dbReference type="InterPro" id="IPR028082">
    <property type="entry name" value="Peripla_BP_I"/>
</dbReference>
<dbReference type="PANTHER" id="PTHR30146">
    <property type="entry name" value="LACI-RELATED TRANSCRIPTIONAL REPRESSOR"/>
    <property type="match status" value="1"/>
</dbReference>
<evidence type="ECO:0000256" key="2">
    <source>
        <dbReference type="ARBA" id="ARBA00023125"/>
    </source>
</evidence>
<dbReference type="Pfam" id="PF00356">
    <property type="entry name" value="LacI"/>
    <property type="match status" value="1"/>
</dbReference>
<dbReference type="InterPro" id="IPR046335">
    <property type="entry name" value="LacI/GalR-like_sensor"/>
</dbReference>
<proteinExistence type="predicted"/>
<dbReference type="SUPFAM" id="SSF53822">
    <property type="entry name" value="Periplasmic binding protein-like I"/>
    <property type="match status" value="1"/>
</dbReference>
<dbReference type="PROSITE" id="PS00356">
    <property type="entry name" value="HTH_LACI_1"/>
    <property type="match status" value="1"/>
</dbReference>
<dbReference type="SMART" id="SM00354">
    <property type="entry name" value="HTH_LACI"/>
    <property type="match status" value="1"/>
</dbReference>
<organism evidence="5 6">
    <name type="scientific">Streptosporangium lutulentum</name>
    <dbReference type="NCBI Taxonomy" id="1461250"/>
    <lineage>
        <taxon>Bacteria</taxon>
        <taxon>Bacillati</taxon>
        <taxon>Actinomycetota</taxon>
        <taxon>Actinomycetes</taxon>
        <taxon>Streptosporangiales</taxon>
        <taxon>Streptosporangiaceae</taxon>
        <taxon>Streptosporangium</taxon>
    </lineage>
</organism>
<sequence>MGEEFEEVPSMPGTGRATMRDVAQASGVSRTTVSFVLNDTADQTIPETTRERVRRAAEDLGYVPHSIARALREGASRIVVLEAGGLPRGHSLESFIDGLDEELSAAGHGLLVSYGDRSRASTRTVLDAVSPRAVIDLPALYSRPDRDVADGGWIDGLAAHAMTQVSYLRSRGHLVIATAVPTRPDPIMALLDGHVRAAARELGMPEPRSLPVDETGATAPDLRAVTRDAPISAVAALTDDLALGVLAAMADLGLTAPRDLAVIGFDDTRHGSLWRPALTTVHIDARAYGRRTARAALGLPAGDSMPAPARVIQRASA</sequence>
<dbReference type="Gene3D" id="1.10.260.40">
    <property type="entry name" value="lambda repressor-like DNA-binding domains"/>
    <property type="match status" value="1"/>
</dbReference>